<proteinExistence type="inferred from homology"/>
<accession>A0ABS0BZZ8</accession>
<dbReference type="EMBL" id="JACBGI020000023">
    <property type="protein sequence ID" value="MBF6058658.1"/>
    <property type="molecule type" value="Genomic_DNA"/>
</dbReference>
<evidence type="ECO:0000256" key="1">
    <source>
        <dbReference type="RuleBase" id="RU004003"/>
    </source>
</evidence>
<dbReference type="InterPro" id="IPR050810">
    <property type="entry name" value="Bact_Secretion_Sys_Channel"/>
</dbReference>
<organism evidence="4 5">
    <name type="scientific">Thiomicrorhabdus heinhorstiae</name>
    <dbReference type="NCBI Taxonomy" id="2748010"/>
    <lineage>
        <taxon>Bacteria</taxon>
        <taxon>Pseudomonadati</taxon>
        <taxon>Pseudomonadota</taxon>
        <taxon>Gammaproteobacteria</taxon>
        <taxon>Thiotrichales</taxon>
        <taxon>Piscirickettsiaceae</taxon>
        <taxon>Thiomicrorhabdus</taxon>
    </lineage>
</organism>
<evidence type="ECO:0000259" key="2">
    <source>
        <dbReference type="Pfam" id="PF00263"/>
    </source>
</evidence>
<dbReference type="PRINTS" id="PR00811">
    <property type="entry name" value="BCTERIALGSPD"/>
</dbReference>
<reference evidence="4 5" key="2">
    <citation type="submission" date="2020-11" db="EMBL/GenBank/DDBJ databases">
        <title>Sulfur oxidizing isolate from Hospital Hole Sinkhole.</title>
        <authorList>
            <person name="Scott K.M."/>
        </authorList>
    </citation>
    <scope>NUCLEOTIDE SEQUENCE [LARGE SCALE GENOMIC DNA]</scope>
    <source>
        <strain evidence="4 5">HH1</strain>
    </source>
</reference>
<comment type="caution">
    <text evidence="4">The sequence shown here is derived from an EMBL/GenBank/DDBJ whole genome shotgun (WGS) entry which is preliminary data.</text>
</comment>
<gene>
    <name evidence="4" type="ORF">H8792_009935</name>
</gene>
<sequence>MQNKQFSPFILVIGFLVVGLLSSFTVKAEVAPIYSVKEGESQIIKINFRFNRAMIANPNVATLKVLNKSELLLTGKSAGSTQLMLTPKSGAKAQLFAVKVMADQTQRLQIEETLDNLLKDLNPQGTVTYKLKRIWVKSGSSVRREVDNVGNQVDGDASEQVLGRQDSEVLQTETTSGSVNIQPLAGDYMVILKGDVPNKAQKKRIQSVISALGLSVVNMVHISGPQRVKLSVRIAEVVKGNPFRSGFILRDSNQRIGVSAPGTASSLLGVLSNALENIVPAQNDAFQIGFNPAGEDLFGLLSIMEGNQLARVLAKPELIVQAGETAEFLVGGEVPIPVAQNAEAITVKYKEFGVRLRFSPVITDSGEIQMTVAPEVSNIDETAGQSSGSITVPGFRSRRASTTITLAAGQSFVIGGLLQDNFSSSVSKIPFLGDIPIIGALFRSTTYEKDQSELAILVTPTFVDPIEKGTKIRLPGENMDRPTAAEGFFEGKVVEMLPEGQVVLPELSDKIGLEKP</sequence>
<evidence type="ECO:0000313" key="4">
    <source>
        <dbReference type="EMBL" id="MBF6058658.1"/>
    </source>
</evidence>
<evidence type="ECO:0000313" key="5">
    <source>
        <dbReference type="Proteomes" id="UP001193680"/>
    </source>
</evidence>
<dbReference type="InterPro" id="IPR004846">
    <property type="entry name" value="T2SS/T3SS_dom"/>
</dbReference>
<feature type="domain" description="Pilus formation protein N-terminal" evidence="3">
    <location>
        <begin position="34"/>
        <end position="100"/>
    </location>
</feature>
<dbReference type="Pfam" id="PF13629">
    <property type="entry name" value="T2SS-T3SS_pil_N"/>
    <property type="match status" value="1"/>
</dbReference>
<comment type="similarity">
    <text evidence="1">Belongs to the bacterial secretin family.</text>
</comment>
<protein>
    <submittedName>
        <fullName evidence="4">Pilus assembly protein N-terminal domain-containing protein</fullName>
    </submittedName>
</protein>
<dbReference type="Pfam" id="PF00263">
    <property type="entry name" value="Secretin"/>
    <property type="match status" value="1"/>
</dbReference>
<dbReference type="InterPro" id="IPR032789">
    <property type="entry name" value="T2SS-T3SS_pil_N"/>
</dbReference>
<dbReference type="InterPro" id="IPR001775">
    <property type="entry name" value="GspD/PilQ"/>
</dbReference>
<dbReference type="Proteomes" id="UP001193680">
    <property type="component" value="Unassembled WGS sequence"/>
</dbReference>
<feature type="domain" description="Type II/III secretion system secretin-like" evidence="2">
    <location>
        <begin position="304"/>
        <end position="463"/>
    </location>
</feature>
<keyword evidence="5" id="KW-1185">Reference proteome</keyword>
<reference evidence="4 5" key="1">
    <citation type="submission" date="2020-06" db="EMBL/GenBank/DDBJ databases">
        <authorList>
            <person name="Scott K."/>
        </authorList>
    </citation>
    <scope>NUCLEOTIDE SEQUENCE [LARGE SCALE GENOMIC DNA]</scope>
    <source>
        <strain evidence="4 5">HH1</strain>
    </source>
</reference>
<evidence type="ECO:0000259" key="3">
    <source>
        <dbReference type="Pfam" id="PF13629"/>
    </source>
</evidence>
<dbReference type="PANTHER" id="PTHR30332">
    <property type="entry name" value="PROBABLE GENERAL SECRETION PATHWAY PROTEIN D"/>
    <property type="match status" value="1"/>
</dbReference>
<name>A0ABS0BZZ8_9GAMM</name>
<dbReference type="PANTHER" id="PTHR30332:SF17">
    <property type="entry name" value="TYPE IV PILIATION SYSTEM PROTEIN DR_0774-RELATED"/>
    <property type="match status" value="1"/>
</dbReference>